<dbReference type="CDD" id="cd04647">
    <property type="entry name" value="LbH_MAT_like"/>
    <property type="match status" value="1"/>
</dbReference>
<protein>
    <submittedName>
        <fullName evidence="1">Acyltransferase</fullName>
        <ecNumber evidence="1">2.3.1.-</ecNumber>
    </submittedName>
</protein>
<accession>A0ABT8PTU4</accession>
<organism evidence="1 2">
    <name type="scientific">Citrobacter enshiensis</name>
    <dbReference type="NCBI Taxonomy" id="2971264"/>
    <lineage>
        <taxon>Bacteria</taxon>
        <taxon>Pseudomonadati</taxon>
        <taxon>Pseudomonadota</taxon>
        <taxon>Gammaproteobacteria</taxon>
        <taxon>Enterobacterales</taxon>
        <taxon>Enterobacteriaceae</taxon>
        <taxon>Citrobacter</taxon>
    </lineage>
</organism>
<evidence type="ECO:0000313" key="2">
    <source>
        <dbReference type="Proteomes" id="UP001174867"/>
    </source>
</evidence>
<keyword evidence="1" id="KW-0012">Acyltransferase</keyword>
<evidence type="ECO:0000313" key="1">
    <source>
        <dbReference type="EMBL" id="MDN8599600.1"/>
    </source>
</evidence>
<dbReference type="RefSeq" id="WP_301698409.1">
    <property type="nucleotide sequence ID" value="NZ_JAUJYW010000003.1"/>
</dbReference>
<sequence length="191" mass="20618">MALLNAEEIARLGFASCGENVYISDKVSFYGAENIHIGNNVRIDDFCVLSAGKGGIVIGNHVHIAVYSSLIGAEKITLRSYSNISSRVSIYSSSDDFSGCFMTNPMVPEKYTNVIKKPTVIGEHVIIGCGSVILPGVDLQKGCAVGALSLVKDSFPEFIKIAGVPAKAISKRLREIEKLQMQFENSKKISE</sequence>
<keyword evidence="1" id="KW-0808">Transferase</keyword>
<dbReference type="PANTHER" id="PTHR23416">
    <property type="entry name" value="SIALIC ACID SYNTHASE-RELATED"/>
    <property type="match status" value="1"/>
</dbReference>
<dbReference type="EMBL" id="JAUJYW010000003">
    <property type="protein sequence ID" value="MDN8599600.1"/>
    <property type="molecule type" value="Genomic_DNA"/>
</dbReference>
<name>A0ABT8PTU4_9ENTR</name>
<dbReference type="Gene3D" id="2.160.10.10">
    <property type="entry name" value="Hexapeptide repeat proteins"/>
    <property type="match status" value="1"/>
</dbReference>
<keyword evidence="2" id="KW-1185">Reference proteome</keyword>
<dbReference type="GO" id="GO:0016746">
    <property type="term" value="F:acyltransferase activity"/>
    <property type="evidence" value="ECO:0007669"/>
    <property type="project" value="UniProtKB-KW"/>
</dbReference>
<dbReference type="Proteomes" id="UP001174867">
    <property type="component" value="Unassembled WGS sequence"/>
</dbReference>
<dbReference type="SUPFAM" id="SSF51161">
    <property type="entry name" value="Trimeric LpxA-like enzymes"/>
    <property type="match status" value="1"/>
</dbReference>
<dbReference type="PANTHER" id="PTHR23416:SF78">
    <property type="entry name" value="LIPOPOLYSACCHARIDE BIOSYNTHESIS O-ACETYL TRANSFERASE WBBJ-RELATED"/>
    <property type="match status" value="1"/>
</dbReference>
<comment type="caution">
    <text evidence="1">The sequence shown here is derived from an EMBL/GenBank/DDBJ whole genome shotgun (WGS) entry which is preliminary data.</text>
</comment>
<reference evidence="1 2" key="1">
    <citation type="submission" date="2023-07" db="EMBL/GenBank/DDBJ databases">
        <title>Citrobacter selenititolerans sp. nov., isolated from seleniferous soil.</title>
        <authorList>
            <person name="Zhang S."/>
            <person name="Li K."/>
            <person name="Peng J."/>
            <person name="Wang H."/>
            <person name="Sun J."/>
            <person name="Guo Y."/>
        </authorList>
    </citation>
    <scope>NUCLEOTIDE SEQUENCE [LARGE SCALE GENOMIC DNA]</scope>
    <source>
        <strain evidence="1 2">S2-9</strain>
    </source>
</reference>
<dbReference type="InterPro" id="IPR011004">
    <property type="entry name" value="Trimer_LpxA-like_sf"/>
</dbReference>
<dbReference type="InterPro" id="IPR051159">
    <property type="entry name" value="Hexapeptide_acetyltransf"/>
</dbReference>
<gene>
    <name evidence="1" type="ORF">Q0A17_09285</name>
</gene>
<proteinExistence type="predicted"/>
<dbReference type="EC" id="2.3.1.-" evidence="1"/>